<reference evidence="7" key="1">
    <citation type="submission" date="2020-06" db="EMBL/GenBank/DDBJ databases">
        <title>Genomes of multiple members of Pneumocystis genus reveal paths to human pathogen Pneumocystis jirovecii.</title>
        <authorList>
            <person name="Cisse O.H."/>
            <person name="Ma L."/>
            <person name="Dekker J."/>
            <person name="Khil P."/>
            <person name="Jo J."/>
            <person name="Brenchley J."/>
            <person name="Blair R."/>
            <person name="Pahar B."/>
            <person name="Chabe M."/>
            <person name="Van Rompay K.A."/>
            <person name="Keesler R."/>
            <person name="Sukura A."/>
            <person name="Hirsch V."/>
            <person name="Kutty G."/>
            <person name="Liu Y."/>
            <person name="Peng L."/>
            <person name="Chen J."/>
            <person name="Song J."/>
            <person name="Weissenbacher-Lang C."/>
            <person name="Xu J."/>
            <person name="Upham N.S."/>
            <person name="Stajich J.E."/>
            <person name="Cuomo C.A."/>
            <person name="Cushion M.T."/>
            <person name="Kovacs J.A."/>
        </authorList>
    </citation>
    <scope>NUCLEOTIDE SEQUENCE</scope>
    <source>
        <strain evidence="7">2A</strain>
    </source>
</reference>
<keyword evidence="5" id="KW-0539">Nucleus</keyword>
<protein>
    <recommendedName>
        <fullName evidence="6">Exoribonuclease phosphorolytic domain-containing protein</fullName>
    </recommendedName>
</protein>
<gene>
    <name evidence="7" type="ORF">MERGE_001035</name>
</gene>
<organism evidence="7 8">
    <name type="scientific">Pneumocystis wakefieldiae</name>
    <dbReference type="NCBI Taxonomy" id="38082"/>
    <lineage>
        <taxon>Eukaryota</taxon>
        <taxon>Fungi</taxon>
        <taxon>Dikarya</taxon>
        <taxon>Ascomycota</taxon>
        <taxon>Taphrinomycotina</taxon>
        <taxon>Pneumocystomycetes</taxon>
        <taxon>Pneumocystaceae</taxon>
        <taxon>Pneumocystis</taxon>
    </lineage>
</organism>
<dbReference type="GO" id="GO:0016075">
    <property type="term" value="P:rRNA catabolic process"/>
    <property type="evidence" value="ECO:0007669"/>
    <property type="project" value="TreeGrafter"/>
</dbReference>
<dbReference type="GO" id="GO:0003723">
    <property type="term" value="F:RNA binding"/>
    <property type="evidence" value="ECO:0007669"/>
    <property type="project" value="TreeGrafter"/>
</dbReference>
<dbReference type="SUPFAM" id="SSF55666">
    <property type="entry name" value="Ribonuclease PH domain 2-like"/>
    <property type="match status" value="1"/>
</dbReference>
<keyword evidence="3" id="KW-0698">rRNA processing</keyword>
<dbReference type="GO" id="GO:0034475">
    <property type="term" value="P:U4 snRNA 3'-end processing"/>
    <property type="evidence" value="ECO:0007669"/>
    <property type="project" value="TreeGrafter"/>
</dbReference>
<dbReference type="InterPro" id="IPR001247">
    <property type="entry name" value="ExoRNase_PH_dom1"/>
</dbReference>
<dbReference type="OrthoDB" id="27298at2759"/>
<dbReference type="PANTHER" id="PTHR11953:SF1">
    <property type="entry name" value="EXOSOME COMPLEX COMPONENT RRP46"/>
    <property type="match status" value="1"/>
</dbReference>
<dbReference type="InterPro" id="IPR050080">
    <property type="entry name" value="RNase_PH"/>
</dbReference>
<proteinExistence type="inferred from homology"/>
<keyword evidence="8" id="KW-1185">Reference proteome</keyword>
<dbReference type="InterPro" id="IPR027408">
    <property type="entry name" value="PNPase/RNase_PH_dom_sf"/>
</dbReference>
<dbReference type="InterPro" id="IPR036345">
    <property type="entry name" value="ExoRNase_PH_dom2_sf"/>
</dbReference>
<comment type="similarity">
    <text evidence="2">Belongs to the RNase PH family.</text>
</comment>
<dbReference type="GO" id="GO:0006364">
    <property type="term" value="P:rRNA processing"/>
    <property type="evidence" value="ECO:0007669"/>
    <property type="project" value="UniProtKB-KW"/>
</dbReference>
<dbReference type="PANTHER" id="PTHR11953">
    <property type="entry name" value="EXOSOME COMPLEX COMPONENT"/>
    <property type="match status" value="1"/>
</dbReference>
<evidence type="ECO:0000256" key="2">
    <source>
        <dbReference type="ARBA" id="ARBA00006678"/>
    </source>
</evidence>
<dbReference type="GO" id="GO:0000177">
    <property type="term" value="C:cytoplasmic exosome (RNase complex)"/>
    <property type="evidence" value="ECO:0007669"/>
    <property type="project" value="TreeGrafter"/>
</dbReference>
<evidence type="ECO:0000256" key="4">
    <source>
        <dbReference type="ARBA" id="ARBA00022835"/>
    </source>
</evidence>
<dbReference type="EMBL" id="CP054544">
    <property type="protein sequence ID" value="QSL66652.1"/>
    <property type="molecule type" value="Genomic_DNA"/>
</dbReference>
<evidence type="ECO:0000313" key="8">
    <source>
        <dbReference type="Proteomes" id="UP000663699"/>
    </source>
</evidence>
<evidence type="ECO:0000259" key="6">
    <source>
        <dbReference type="Pfam" id="PF01138"/>
    </source>
</evidence>
<keyword evidence="4" id="KW-0271">Exosome</keyword>
<dbReference type="InterPro" id="IPR020568">
    <property type="entry name" value="Ribosomal_Su5_D2-typ_SF"/>
</dbReference>
<evidence type="ECO:0000256" key="1">
    <source>
        <dbReference type="ARBA" id="ARBA00004604"/>
    </source>
</evidence>
<dbReference type="GO" id="GO:0005730">
    <property type="term" value="C:nucleolus"/>
    <property type="evidence" value="ECO:0007669"/>
    <property type="project" value="UniProtKB-SubCell"/>
</dbReference>
<feature type="domain" description="Exoribonuclease phosphorolytic" evidence="6">
    <location>
        <begin position="5"/>
        <end position="106"/>
    </location>
</feature>
<accession>A0A899G3E3</accession>
<comment type="subcellular location">
    <subcellularLocation>
        <location evidence="1">Nucleus</location>
        <location evidence="1">Nucleolus</location>
    </subcellularLocation>
</comment>
<dbReference type="Proteomes" id="UP000663699">
    <property type="component" value="Chromosome 13"/>
</dbReference>
<name>A0A899G3E3_9ASCO</name>
<dbReference type="Pfam" id="PF01138">
    <property type="entry name" value="RNase_PH"/>
    <property type="match status" value="1"/>
</dbReference>
<evidence type="ECO:0000256" key="5">
    <source>
        <dbReference type="ARBA" id="ARBA00023242"/>
    </source>
</evidence>
<evidence type="ECO:0000256" key="3">
    <source>
        <dbReference type="ARBA" id="ARBA00022552"/>
    </source>
</evidence>
<dbReference type="GO" id="GO:0071028">
    <property type="term" value="P:nuclear mRNA surveillance"/>
    <property type="evidence" value="ECO:0007669"/>
    <property type="project" value="TreeGrafter"/>
</dbReference>
<dbReference type="SUPFAM" id="SSF54211">
    <property type="entry name" value="Ribosomal protein S5 domain 2-like"/>
    <property type="match status" value="1"/>
</dbReference>
<evidence type="ECO:0000313" key="7">
    <source>
        <dbReference type="EMBL" id="QSL66652.1"/>
    </source>
</evidence>
<dbReference type="Gene3D" id="3.30.230.70">
    <property type="entry name" value="GHMP Kinase, N-terminal domain"/>
    <property type="match status" value="1"/>
</dbReference>
<dbReference type="GO" id="GO:0000176">
    <property type="term" value="C:nuclear exosome (RNase complex)"/>
    <property type="evidence" value="ECO:0007669"/>
    <property type="project" value="TreeGrafter"/>
</dbReference>
<sequence>MYLEGPNKVVCSVVGPSDIKIREDALGEAVLDVMIRLDTGSPGAKERLMEQTIWKTVSPMIIRTIYPHTLIQIVIQVVSSERSENTAPLLAAMLNATCIALIDSGISMLSTFSAVSLAVLKNKDASTIITSPSFKILSDCVSTHLVCYAFPDEKLVSCESIGLFTQDEVYIESAQDACKNIHYEMKTTITEKMIKENRR</sequence>
<dbReference type="AlphaFoldDB" id="A0A899G3E3"/>
<dbReference type="GO" id="GO:0071051">
    <property type="term" value="P:poly(A)-dependent snoRNA 3'-end processing"/>
    <property type="evidence" value="ECO:0007669"/>
    <property type="project" value="TreeGrafter"/>
</dbReference>